<protein>
    <submittedName>
        <fullName evidence="1">Translation factor</fullName>
    </submittedName>
</protein>
<keyword evidence="2" id="KW-1185">Reference proteome</keyword>
<organism evidence="1 2">
    <name type="scientific">Thelephora ganbajun</name>
    <name type="common">Ganba fungus</name>
    <dbReference type="NCBI Taxonomy" id="370292"/>
    <lineage>
        <taxon>Eukaryota</taxon>
        <taxon>Fungi</taxon>
        <taxon>Dikarya</taxon>
        <taxon>Basidiomycota</taxon>
        <taxon>Agaricomycotina</taxon>
        <taxon>Agaricomycetes</taxon>
        <taxon>Thelephorales</taxon>
        <taxon>Thelephoraceae</taxon>
        <taxon>Thelephora</taxon>
    </lineage>
</organism>
<dbReference type="Proteomes" id="UP000886501">
    <property type="component" value="Unassembled WGS sequence"/>
</dbReference>
<accession>A0ACB6ZNY4</accession>
<name>A0ACB6ZNY4_THEGA</name>
<proteinExistence type="predicted"/>
<reference evidence="1" key="1">
    <citation type="submission" date="2019-10" db="EMBL/GenBank/DDBJ databases">
        <authorList>
            <consortium name="DOE Joint Genome Institute"/>
            <person name="Kuo A."/>
            <person name="Miyauchi S."/>
            <person name="Kiss E."/>
            <person name="Drula E."/>
            <person name="Kohler A."/>
            <person name="Sanchez-Garcia M."/>
            <person name="Andreopoulos B."/>
            <person name="Barry K.W."/>
            <person name="Bonito G."/>
            <person name="Buee M."/>
            <person name="Carver A."/>
            <person name="Chen C."/>
            <person name="Cichocki N."/>
            <person name="Clum A."/>
            <person name="Culley D."/>
            <person name="Crous P.W."/>
            <person name="Fauchery L."/>
            <person name="Girlanda M."/>
            <person name="Hayes R."/>
            <person name="Keri Z."/>
            <person name="Labutti K."/>
            <person name="Lipzen A."/>
            <person name="Lombard V."/>
            <person name="Magnuson J."/>
            <person name="Maillard F."/>
            <person name="Morin E."/>
            <person name="Murat C."/>
            <person name="Nolan M."/>
            <person name="Ohm R."/>
            <person name="Pangilinan J."/>
            <person name="Pereira M."/>
            <person name="Perotto S."/>
            <person name="Peter M."/>
            <person name="Riley R."/>
            <person name="Sitrit Y."/>
            <person name="Stielow B."/>
            <person name="Szollosi G."/>
            <person name="Zifcakova L."/>
            <person name="Stursova M."/>
            <person name="Spatafora J.W."/>
            <person name="Tedersoo L."/>
            <person name="Vaario L.-M."/>
            <person name="Yamada A."/>
            <person name="Yan M."/>
            <person name="Wang P."/>
            <person name="Xu J."/>
            <person name="Bruns T."/>
            <person name="Baldrian P."/>
            <person name="Vilgalys R."/>
            <person name="Henrissat B."/>
            <person name="Grigoriev I.V."/>
            <person name="Hibbett D."/>
            <person name="Nagy L.G."/>
            <person name="Martin F.M."/>
        </authorList>
    </citation>
    <scope>NUCLEOTIDE SEQUENCE</scope>
    <source>
        <strain evidence="1">P2</strain>
    </source>
</reference>
<gene>
    <name evidence="1" type="ORF">BDM02DRAFT_3110951</name>
</gene>
<sequence>MGSSSLTSKPTTEVLPCDPDSIHFPPDSDEPSINSPETLQALRAASHQIKDEKQCVVFPTETVYGLGALALNSDASRRIFTTKNRPPDNPLIVHVSSMTMLRRLLPPEYQMPRHYEALVKRFWPGPLTLLFPNTAGKVPDIITAGHPTVAIRMPSHPIARALIAVADVPLAAPSANSSGRPSPTRAEHVYDDLKGKVGMILDGGPCLVGLESTVVDGLHEDNNLRILRPGGVTVEDIEKALVVDLGESGLPIPKVLVHKRDYKDEDMEQAPTTPGMKYRHYSPTVPVTLLCTHSIPPLNTTPTPPRDYFSSLKELSKTTAQPVKVGVLLPSDSPLQKFTKDVPGVEFHHFALGSVSDPLTIAQRLFDGFLTLEKVGVNLMIIEEVEEDREGLAIMNRVRKAATESRWLR</sequence>
<dbReference type="EMBL" id="MU117977">
    <property type="protein sequence ID" value="KAF9651234.1"/>
    <property type="molecule type" value="Genomic_DNA"/>
</dbReference>
<reference evidence="1" key="2">
    <citation type="journal article" date="2020" name="Nat. Commun.">
        <title>Large-scale genome sequencing of mycorrhizal fungi provides insights into the early evolution of symbiotic traits.</title>
        <authorList>
            <person name="Miyauchi S."/>
            <person name="Kiss E."/>
            <person name="Kuo A."/>
            <person name="Drula E."/>
            <person name="Kohler A."/>
            <person name="Sanchez-Garcia M."/>
            <person name="Morin E."/>
            <person name="Andreopoulos B."/>
            <person name="Barry K.W."/>
            <person name="Bonito G."/>
            <person name="Buee M."/>
            <person name="Carver A."/>
            <person name="Chen C."/>
            <person name="Cichocki N."/>
            <person name="Clum A."/>
            <person name="Culley D."/>
            <person name="Crous P.W."/>
            <person name="Fauchery L."/>
            <person name="Girlanda M."/>
            <person name="Hayes R.D."/>
            <person name="Keri Z."/>
            <person name="LaButti K."/>
            <person name="Lipzen A."/>
            <person name="Lombard V."/>
            <person name="Magnuson J."/>
            <person name="Maillard F."/>
            <person name="Murat C."/>
            <person name="Nolan M."/>
            <person name="Ohm R.A."/>
            <person name="Pangilinan J."/>
            <person name="Pereira M.F."/>
            <person name="Perotto S."/>
            <person name="Peter M."/>
            <person name="Pfister S."/>
            <person name="Riley R."/>
            <person name="Sitrit Y."/>
            <person name="Stielow J.B."/>
            <person name="Szollosi G."/>
            <person name="Zifcakova L."/>
            <person name="Stursova M."/>
            <person name="Spatafora J.W."/>
            <person name="Tedersoo L."/>
            <person name="Vaario L.M."/>
            <person name="Yamada A."/>
            <person name="Yan M."/>
            <person name="Wang P."/>
            <person name="Xu J."/>
            <person name="Bruns T."/>
            <person name="Baldrian P."/>
            <person name="Vilgalys R."/>
            <person name="Dunand C."/>
            <person name="Henrissat B."/>
            <person name="Grigoriev I.V."/>
            <person name="Hibbett D."/>
            <person name="Nagy L.G."/>
            <person name="Martin F.M."/>
        </authorList>
    </citation>
    <scope>NUCLEOTIDE SEQUENCE</scope>
    <source>
        <strain evidence="1">P2</strain>
    </source>
</reference>
<comment type="caution">
    <text evidence="1">The sequence shown here is derived from an EMBL/GenBank/DDBJ whole genome shotgun (WGS) entry which is preliminary data.</text>
</comment>
<evidence type="ECO:0000313" key="2">
    <source>
        <dbReference type="Proteomes" id="UP000886501"/>
    </source>
</evidence>
<evidence type="ECO:0000313" key="1">
    <source>
        <dbReference type="EMBL" id="KAF9651234.1"/>
    </source>
</evidence>